<evidence type="ECO:0000313" key="8">
    <source>
        <dbReference type="EMBL" id="KRO04442.1"/>
    </source>
</evidence>
<organism evidence="8 9">
    <name type="scientific">Levilactobacillus paucivorans</name>
    <dbReference type="NCBI Taxonomy" id="616990"/>
    <lineage>
        <taxon>Bacteria</taxon>
        <taxon>Bacillati</taxon>
        <taxon>Bacillota</taxon>
        <taxon>Bacilli</taxon>
        <taxon>Lactobacillales</taxon>
        <taxon>Lactobacillaceae</taxon>
        <taxon>Levilactobacillus</taxon>
    </lineage>
</organism>
<evidence type="ECO:0000256" key="1">
    <source>
        <dbReference type="ARBA" id="ARBA00004651"/>
    </source>
</evidence>
<comment type="subcellular location">
    <subcellularLocation>
        <location evidence="1">Cell membrane</location>
        <topology evidence="1">Multi-pass membrane protein</topology>
    </subcellularLocation>
</comment>
<evidence type="ECO:0000256" key="5">
    <source>
        <dbReference type="ARBA" id="ARBA00023136"/>
    </source>
</evidence>
<dbReference type="PANTHER" id="PTHR33545">
    <property type="entry name" value="UPF0750 MEMBRANE PROTEIN YITT-RELATED"/>
    <property type="match status" value="1"/>
</dbReference>
<dbReference type="AlphaFoldDB" id="A0A0R2M1X5"/>
<dbReference type="Pfam" id="PF10035">
    <property type="entry name" value="DUF2179"/>
    <property type="match status" value="1"/>
</dbReference>
<dbReference type="PIRSF" id="PIRSF006483">
    <property type="entry name" value="Membrane_protein_YitT"/>
    <property type="match status" value="1"/>
</dbReference>
<keyword evidence="5 6" id="KW-0472">Membrane</keyword>
<proteinExistence type="predicted"/>
<evidence type="ECO:0000313" key="9">
    <source>
        <dbReference type="Proteomes" id="UP000051906"/>
    </source>
</evidence>
<dbReference type="InterPro" id="IPR051461">
    <property type="entry name" value="UPF0750_membrane"/>
</dbReference>
<accession>A0A0R2M1X5</accession>
<dbReference type="STRING" id="616990.IV54_GL001366"/>
<evidence type="ECO:0000256" key="6">
    <source>
        <dbReference type="SAM" id="Phobius"/>
    </source>
</evidence>
<protein>
    <recommendedName>
        <fullName evidence="7">DUF2179 domain-containing protein</fullName>
    </recommendedName>
</protein>
<dbReference type="GO" id="GO:0005886">
    <property type="term" value="C:plasma membrane"/>
    <property type="evidence" value="ECO:0007669"/>
    <property type="project" value="UniProtKB-SubCell"/>
</dbReference>
<feature type="transmembrane region" description="Helical" evidence="6">
    <location>
        <begin position="98"/>
        <end position="119"/>
    </location>
</feature>
<dbReference type="CDD" id="cd16380">
    <property type="entry name" value="YitT_C"/>
    <property type="match status" value="1"/>
</dbReference>
<dbReference type="Gene3D" id="3.30.70.120">
    <property type="match status" value="1"/>
</dbReference>
<dbReference type="PANTHER" id="PTHR33545:SF5">
    <property type="entry name" value="UPF0750 MEMBRANE PROTEIN YITT"/>
    <property type="match status" value="1"/>
</dbReference>
<evidence type="ECO:0000256" key="4">
    <source>
        <dbReference type="ARBA" id="ARBA00022989"/>
    </source>
</evidence>
<feature type="domain" description="DUF2179" evidence="7">
    <location>
        <begin position="238"/>
        <end position="292"/>
    </location>
</feature>
<dbReference type="Proteomes" id="UP000051906">
    <property type="component" value="Unassembled WGS sequence"/>
</dbReference>
<evidence type="ECO:0000259" key="7">
    <source>
        <dbReference type="Pfam" id="PF10035"/>
    </source>
</evidence>
<feature type="transmembrane region" description="Helical" evidence="6">
    <location>
        <begin position="61"/>
        <end position="86"/>
    </location>
</feature>
<evidence type="ECO:0000256" key="2">
    <source>
        <dbReference type="ARBA" id="ARBA00022475"/>
    </source>
</evidence>
<keyword evidence="2" id="KW-1003">Cell membrane</keyword>
<dbReference type="PATRIC" id="fig|616990.3.peg.1458"/>
<sequence length="317" mass="34355">MMKEIGQKRGTKMRSLLENRREVVTHLLIMVGSAVISAIALNEFLVPGKIFSAGINGISQIIAMLLQGVGINLSTGWFILLFNVPIGLLGWFKVGRGFTLYSILVAILTSVLAIVIPVHNIANNPLLAALFGGILTGVGVAYPLKNGFSTGGMDIIAVVLEKTTGRTIGTLMLMINFGIVLVAGFLFGWESALYTIISIYAMSRVVDSIHTRHQKLTAFIVTAHQDAVIAELNRTLIRGITAIPSFGAYTGKASTVLMTVISRYELYTLEHAVKDVDPQAFVNLVNTVDIEGNFYNETEQLKLKQATSLKAAKDSQQ</sequence>
<keyword evidence="4 6" id="KW-1133">Transmembrane helix</keyword>
<dbReference type="InterPro" id="IPR019264">
    <property type="entry name" value="DUF2179"/>
</dbReference>
<keyword evidence="3 6" id="KW-0812">Transmembrane</keyword>
<dbReference type="InterPro" id="IPR015867">
    <property type="entry name" value="N-reg_PII/ATP_PRibTrfase_C"/>
</dbReference>
<dbReference type="InterPro" id="IPR003740">
    <property type="entry name" value="YitT"/>
</dbReference>
<keyword evidence="9" id="KW-1185">Reference proteome</keyword>
<gene>
    <name evidence="8" type="ORF">IV54_GL001366</name>
</gene>
<reference evidence="8 9" key="1">
    <citation type="journal article" date="2015" name="Genome Announc.">
        <title>Expanding the biotechnology potential of lactobacilli through comparative genomics of 213 strains and associated genera.</title>
        <authorList>
            <person name="Sun Z."/>
            <person name="Harris H.M."/>
            <person name="McCann A."/>
            <person name="Guo C."/>
            <person name="Argimon S."/>
            <person name="Zhang W."/>
            <person name="Yang X."/>
            <person name="Jeffery I.B."/>
            <person name="Cooney J.C."/>
            <person name="Kagawa T.F."/>
            <person name="Liu W."/>
            <person name="Song Y."/>
            <person name="Salvetti E."/>
            <person name="Wrobel A."/>
            <person name="Rasinkangas P."/>
            <person name="Parkhill J."/>
            <person name="Rea M.C."/>
            <person name="O'Sullivan O."/>
            <person name="Ritari J."/>
            <person name="Douillard F.P."/>
            <person name="Paul Ross R."/>
            <person name="Yang R."/>
            <person name="Briner A.E."/>
            <person name="Felis G.E."/>
            <person name="de Vos W.M."/>
            <person name="Barrangou R."/>
            <person name="Klaenhammer T.R."/>
            <person name="Caufield P.W."/>
            <person name="Cui Y."/>
            <person name="Zhang H."/>
            <person name="O'Toole P.W."/>
        </authorList>
    </citation>
    <scope>NUCLEOTIDE SEQUENCE [LARGE SCALE GENOMIC DNA]</scope>
    <source>
        <strain evidence="8 9">DSM 22467</strain>
    </source>
</reference>
<dbReference type="EMBL" id="JQCA01000035">
    <property type="protein sequence ID" value="KRO04442.1"/>
    <property type="molecule type" value="Genomic_DNA"/>
</dbReference>
<comment type="caution">
    <text evidence="8">The sequence shown here is derived from an EMBL/GenBank/DDBJ whole genome shotgun (WGS) entry which is preliminary data.</text>
</comment>
<evidence type="ECO:0000256" key="3">
    <source>
        <dbReference type="ARBA" id="ARBA00022692"/>
    </source>
</evidence>
<feature type="transmembrane region" description="Helical" evidence="6">
    <location>
        <begin position="125"/>
        <end position="144"/>
    </location>
</feature>
<feature type="transmembrane region" description="Helical" evidence="6">
    <location>
        <begin position="165"/>
        <end position="189"/>
    </location>
</feature>
<feature type="transmembrane region" description="Helical" evidence="6">
    <location>
        <begin position="21"/>
        <end position="41"/>
    </location>
</feature>
<dbReference type="Pfam" id="PF02588">
    <property type="entry name" value="YitT_membrane"/>
    <property type="match status" value="1"/>
</dbReference>
<name>A0A0R2M1X5_9LACO</name>